<feature type="compositionally biased region" description="Polar residues" evidence="1">
    <location>
        <begin position="112"/>
        <end position="125"/>
    </location>
</feature>
<evidence type="ECO:0000313" key="3">
    <source>
        <dbReference type="Proteomes" id="UP000079169"/>
    </source>
</evidence>
<proteinExistence type="predicted"/>
<reference evidence="4" key="1">
    <citation type="submission" date="2025-08" db="UniProtKB">
        <authorList>
            <consortium name="RefSeq"/>
        </authorList>
    </citation>
    <scope>IDENTIFICATION</scope>
</reference>
<dbReference type="Proteomes" id="UP000079169">
    <property type="component" value="Unplaced"/>
</dbReference>
<name>A0A3Q0JDY8_DIACI</name>
<feature type="region of interest" description="Disordered" evidence="1">
    <location>
        <begin position="169"/>
        <end position="190"/>
    </location>
</feature>
<gene>
    <name evidence="4" type="primary">LOC103519281</name>
</gene>
<dbReference type="GeneID" id="103519281"/>
<protein>
    <submittedName>
        <fullName evidence="4">Uncharacterized protein LOC103519281 isoform X1</fullName>
    </submittedName>
</protein>
<dbReference type="PaxDb" id="121845-A0A3Q0JDY8"/>
<dbReference type="RefSeq" id="XP_026686634.1">
    <property type="nucleotide sequence ID" value="XM_026830833.1"/>
</dbReference>
<organism evidence="3 4">
    <name type="scientific">Diaphorina citri</name>
    <name type="common">Asian citrus psyllid</name>
    <dbReference type="NCBI Taxonomy" id="121845"/>
    <lineage>
        <taxon>Eukaryota</taxon>
        <taxon>Metazoa</taxon>
        <taxon>Ecdysozoa</taxon>
        <taxon>Arthropoda</taxon>
        <taxon>Hexapoda</taxon>
        <taxon>Insecta</taxon>
        <taxon>Pterygota</taxon>
        <taxon>Neoptera</taxon>
        <taxon>Paraneoptera</taxon>
        <taxon>Hemiptera</taxon>
        <taxon>Sternorrhyncha</taxon>
        <taxon>Psylloidea</taxon>
        <taxon>Psyllidae</taxon>
        <taxon>Diaphorininae</taxon>
        <taxon>Diaphorina</taxon>
    </lineage>
</organism>
<keyword evidence="3" id="KW-1185">Reference proteome</keyword>
<sequence length="231" mass="25580">MEISGVTKMVVIVCLLCQLITLVQCSGCLPRLRGSKNPKHNTQKARWTFSNEPQKEKSGEAKEKHISTDPRSNPSNRSDPKSKNPDPKSNSRDPKSKNPDPKSGKRRPKVWSENSKYSVGDSSQGIKGPKAANLPGPKAATNSEDRYKMRLTDKEMAEIGNKLIYTDLGYNQGPKAANPQGPKAATNSEDRYKMRLTDKEMAEIGNKLIYTDLGYNQGSSNAMAPYYFAIL</sequence>
<accession>A0A3Q0JDY8</accession>
<feature type="compositionally biased region" description="Basic and acidic residues" evidence="1">
    <location>
        <begin position="78"/>
        <end position="103"/>
    </location>
</feature>
<feature type="signal peptide" evidence="2">
    <location>
        <begin position="1"/>
        <end position="25"/>
    </location>
</feature>
<evidence type="ECO:0000313" key="4">
    <source>
        <dbReference type="RefSeq" id="XP_026686634.1"/>
    </source>
</evidence>
<feature type="region of interest" description="Disordered" evidence="1">
    <location>
        <begin position="30"/>
        <end position="143"/>
    </location>
</feature>
<evidence type="ECO:0000256" key="1">
    <source>
        <dbReference type="SAM" id="MobiDB-lite"/>
    </source>
</evidence>
<feature type="compositionally biased region" description="Basic and acidic residues" evidence="1">
    <location>
        <begin position="53"/>
        <end position="68"/>
    </location>
</feature>
<dbReference type="AlphaFoldDB" id="A0A3Q0JDY8"/>
<feature type="chain" id="PRO_5017977972" evidence="2">
    <location>
        <begin position="26"/>
        <end position="231"/>
    </location>
</feature>
<keyword evidence="2" id="KW-0732">Signal</keyword>
<feature type="compositionally biased region" description="Basic residues" evidence="1">
    <location>
        <begin position="33"/>
        <end position="43"/>
    </location>
</feature>
<evidence type="ECO:0000256" key="2">
    <source>
        <dbReference type="SAM" id="SignalP"/>
    </source>
</evidence>